<dbReference type="InterPro" id="IPR013656">
    <property type="entry name" value="PAS_4"/>
</dbReference>
<protein>
    <submittedName>
        <fullName evidence="5">Sigma 54-interacting transcriptional regulator</fullName>
    </submittedName>
</protein>
<dbReference type="Proteomes" id="UP000729290">
    <property type="component" value="Unassembled WGS sequence"/>
</dbReference>
<dbReference type="InterPro" id="IPR035965">
    <property type="entry name" value="PAS-like_dom_sf"/>
</dbReference>
<dbReference type="PANTHER" id="PTHR32071">
    <property type="entry name" value="TRANSCRIPTIONAL REGULATORY PROTEIN"/>
    <property type="match status" value="1"/>
</dbReference>
<evidence type="ECO:0000256" key="1">
    <source>
        <dbReference type="ARBA" id="ARBA00022741"/>
    </source>
</evidence>
<keyword evidence="1" id="KW-0547">Nucleotide-binding</keyword>
<dbReference type="SUPFAM" id="SSF55785">
    <property type="entry name" value="PYP-like sensor domain (PAS domain)"/>
    <property type="match status" value="1"/>
</dbReference>
<dbReference type="SUPFAM" id="SSF52540">
    <property type="entry name" value="P-loop containing nucleoside triphosphate hydrolases"/>
    <property type="match status" value="1"/>
</dbReference>
<dbReference type="CDD" id="cd00130">
    <property type="entry name" value="PAS"/>
    <property type="match status" value="1"/>
</dbReference>
<evidence type="ECO:0000256" key="2">
    <source>
        <dbReference type="ARBA" id="ARBA00022840"/>
    </source>
</evidence>
<proteinExistence type="predicted"/>
<evidence type="ECO:0000313" key="6">
    <source>
        <dbReference type="Proteomes" id="UP000729290"/>
    </source>
</evidence>
<organism evidence="5 6">
    <name type="scientific">Anaerotignum lactatifermentans</name>
    <dbReference type="NCBI Taxonomy" id="160404"/>
    <lineage>
        <taxon>Bacteria</taxon>
        <taxon>Bacillati</taxon>
        <taxon>Bacillota</taxon>
        <taxon>Clostridia</taxon>
        <taxon>Lachnospirales</taxon>
        <taxon>Anaerotignaceae</taxon>
        <taxon>Anaerotignum</taxon>
    </lineage>
</organism>
<dbReference type="InterPro" id="IPR002078">
    <property type="entry name" value="Sigma_54_int"/>
</dbReference>
<dbReference type="PROSITE" id="PS50045">
    <property type="entry name" value="SIGMA54_INTERACT_4"/>
    <property type="match status" value="1"/>
</dbReference>
<comment type="caution">
    <text evidence="5">The sequence shown here is derived from an EMBL/GenBank/DDBJ whole genome shotgun (WGS) entry which is preliminary data.</text>
</comment>
<dbReference type="InterPro" id="IPR027417">
    <property type="entry name" value="P-loop_NTPase"/>
</dbReference>
<accession>A0ABS2GBY3</accession>
<dbReference type="PROSITE" id="PS50112">
    <property type="entry name" value="PAS"/>
    <property type="match status" value="1"/>
</dbReference>
<dbReference type="RefSeq" id="WP_205134620.1">
    <property type="nucleotide sequence ID" value="NZ_JACSNT010000036.1"/>
</dbReference>
<dbReference type="EMBL" id="JACSNV010000039">
    <property type="protein sequence ID" value="MBM6878994.1"/>
    <property type="molecule type" value="Genomic_DNA"/>
</dbReference>
<dbReference type="Pfam" id="PF00158">
    <property type="entry name" value="Sigma54_activat"/>
    <property type="match status" value="1"/>
</dbReference>
<evidence type="ECO:0000313" key="5">
    <source>
        <dbReference type="EMBL" id="MBM6878994.1"/>
    </source>
</evidence>
<dbReference type="CDD" id="cd00009">
    <property type="entry name" value="AAA"/>
    <property type="match status" value="1"/>
</dbReference>
<gene>
    <name evidence="5" type="ORF">H9X83_12740</name>
</gene>
<dbReference type="Gene3D" id="3.30.450.20">
    <property type="entry name" value="PAS domain"/>
    <property type="match status" value="1"/>
</dbReference>
<dbReference type="InterPro" id="IPR003593">
    <property type="entry name" value="AAA+_ATPase"/>
</dbReference>
<feature type="domain" description="Sigma-54 factor interaction" evidence="3">
    <location>
        <begin position="147"/>
        <end position="377"/>
    </location>
</feature>
<dbReference type="SMART" id="SM00382">
    <property type="entry name" value="AAA"/>
    <property type="match status" value="1"/>
</dbReference>
<feature type="domain" description="PAS" evidence="4">
    <location>
        <begin position="10"/>
        <end position="63"/>
    </location>
</feature>
<dbReference type="Pfam" id="PF08448">
    <property type="entry name" value="PAS_4"/>
    <property type="match status" value="1"/>
</dbReference>
<dbReference type="Gene3D" id="3.40.50.300">
    <property type="entry name" value="P-loop containing nucleotide triphosphate hydrolases"/>
    <property type="match status" value="1"/>
</dbReference>
<sequence>MKLTKKLFFSSNIIPTILDHTNDGINVVDTEGILVYVNRISANYVNQRPEDMLGHPISEFYPDAVLLAVLENRQPILDKKIHFVPPKKYVVNSYPIFIEGEFLGAFSVFQDIQEIDQLNGKIKHLEMQVSLTKPEADYQHVVHMGTMQHIYKQAKKIVGSLGGPRHSIITGESGTGKTMLANLIYNYAKEIGVIGKNAPFIEINCAQFTNPDIAAMEIFGSVEGAYTGSKKKKGLFEQANGGILFLDEAHTIENYQSLLLKAIESGKIRRIGDTKEIDINVIVIAASTKNLHEVFLPELYQRLGQYEMHLPALRERSLAEKDQLFRHFVRRYEEAVWEAHRIRYHVEFTPEAKHAVLNAVYPRNIRQMRDVINYSIDASSPLIEDVGEKKEITTVVGIEHIPFELTPEQPAAEPQPEPKEPEQLITPQIADFILEQSKCGMGPRKISHQLEAMGVSLPYYKVAYFLKKQSKN</sequence>
<reference evidence="5 6" key="1">
    <citation type="journal article" date="2021" name="Sci. Rep.">
        <title>The distribution of antibiotic resistance genes in chicken gut microbiota commensals.</title>
        <authorList>
            <person name="Juricova H."/>
            <person name="Matiasovicova J."/>
            <person name="Kubasova T."/>
            <person name="Cejkova D."/>
            <person name="Rychlik I."/>
        </authorList>
    </citation>
    <scope>NUCLEOTIDE SEQUENCE [LARGE SCALE GENOMIC DNA]</scope>
    <source>
        <strain evidence="5 6">An431b</strain>
    </source>
</reference>
<keyword evidence="6" id="KW-1185">Reference proteome</keyword>
<evidence type="ECO:0000259" key="3">
    <source>
        <dbReference type="PROSITE" id="PS50045"/>
    </source>
</evidence>
<evidence type="ECO:0000259" key="4">
    <source>
        <dbReference type="PROSITE" id="PS50112"/>
    </source>
</evidence>
<keyword evidence="2" id="KW-0067">ATP-binding</keyword>
<dbReference type="SMART" id="SM00091">
    <property type="entry name" value="PAS"/>
    <property type="match status" value="1"/>
</dbReference>
<name>A0ABS2GBY3_9FIRM</name>
<dbReference type="InterPro" id="IPR000014">
    <property type="entry name" value="PAS"/>
</dbReference>